<name>A0ABN6UGF7_9NOCA</name>
<evidence type="ECO:0000313" key="3">
    <source>
        <dbReference type="EMBL" id="BDU03516.1"/>
    </source>
</evidence>
<evidence type="ECO:0000256" key="1">
    <source>
        <dbReference type="SAM" id="MobiDB-lite"/>
    </source>
</evidence>
<feature type="transmembrane region" description="Helical" evidence="2">
    <location>
        <begin position="35"/>
        <end position="63"/>
    </location>
</feature>
<feature type="transmembrane region" description="Helical" evidence="2">
    <location>
        <begin position="9"/>
        <end position="29"/>
    </location>
</feature>
<gene>
    <name evidence="3" type="ORF">IFM12276_65440</name>
</gene>
<evidence type="ECO:0008006" key="5">
    <source>
        <dbReference type="Google" id="ProtNLM"/>
    </source>
</evidence>
<evidence type="ECO:0000256" key="2">
    <source>
        <dbReference type="SAM" id="Phobius"/>
    </source>
</evidence>
<feature type="region of interest" description="Disordered" evidence="1">
    <location>
        <begin position="136"/>
        <end position="158"/>
    </location>
</feature>
<sequence length="220" mass="23520">MSAGPGHPLAYPLTVTIGALAVCAAWAPFGTLDQVAALVAVALGIVGYTGYRLAVAFGLLPLWRSGAARTVRVTRIRQQHRLDSRSWLQVAGTGRPRWLPVYFDPALIVLTETDAELTDRTIHVAGRRLYPSGRIRDAEPPGRLIDNPSRPDPDAPAHTAKATRLRRRLLLDAQSTVAAPVAALLWVYLDGGGFPVFLAATTVAAACSIWLSAIRGSDPS</sequence>
<keyword evidence="2" id="KW-0472">Membrane</keyword>
<dbReference type="RefSeq" id="WP_281876683.1">
    <property type="nucleotide sequence ID" value="NZ_AP026978.1"/>
</dbReference>
<keyword evidence="2" id="KW-1133">Transmembrane helix</keyword>
<keyword evidence="2" id="KW-0812">Transmembrane</keyword>
<feature type="transmembrane region" description="Helical" evidence="2">
    <location>
        <begin position="194"/>
        <end position="214"/>
    </location>
</feature>
<dbReference type="EMBL" id="AP026978">
    <property type="protein sequence ID" value="BDU03516.1"/>
    <property type="molecule type" value="Genomic_DNA"/>
</dbReference>
<dbReference type="Proteomes" id="UP001317870">
    <property type="component" value="Chromosome"/>
</dbReference>
<accession>A0ABN6UGF7</accession>
<organism evidence="3 4">
    <name type="scientific">Nocardia sputorum</name>
    <dbReference type="NCBI Taxonomy" id="2984338"/>
    <lineage>
        <taxon>Bacteria</taxon>
        <taxon>Bacillati</taxon>
        <taxon>Actinomycetota</taxon>
        <taxon>Actinomycetes</taxon>
        <taxon>Mycobacteriales</taxon>
        <taxon>Nocardiaceae</taxon>
        <taxon>Nocardia</taxon>
    </lineage>
</organism>
<feature type="transmembrane region" description="Helical" evidence="2">
    <location>
        <begin position="169"/>
        <end position="188"/>
    </location>
</feature>
<keyword evidence="4" id="KW-1185">Reference proteome</keyword>
<protein>
    <recommendedName>
        <fullName evidence="5">PH domain-containing protein</fullName>
    </recommendedName>
</protein>
<evidence type="ECO:0000313" key="4">
    <source>
        <dbReference type="Proteomes" id="UP001317870"/>
    </source>
</evidence>
<proteinExistence type="predicted"/>
<reference evidence="3 4" key="1">
    <citation type="submission" date="2022-11" db="EMBL/GenBank/DDBJ databases">
        <title>Genome Sequencing of Nocardia sp. ON39_IFM12276 and assembly.</title>
        <authorList>
            <person name="Shimojima M."/>
            <person name="Toyokawa M."/>
            <person name="Uesaka K."/>
        </authorList>
    </citation>
    <scope>NUCLEOTIDE SEQUENCE [LARGE SCALE GENOMIC DNA]</scope>
    <source>
        <strain evidence="3 4">IFM 12276</strain>
    </source>
</reference>